<evidence type="ECO:0000256" key="1">
    <source>
        <dbReference type="ARBA" id="ARBA00004370"/>
    </source>
</evidence>
<evidence type="ECO:0000256" key="2">
    <source>
        <dbReference type="ARBA" id="ARBA00022448"/>
    </source>
</evidence>
<keyword evidence="7" id="KW-1003">Cell membrane</keyword>
<dbReference type="PANTHER" id="PTHR11910">
    <property type="entry name" value="ATP SYNTHASE DELTA CHAIN"/>
    <property type="match status" value="1"/>
</dbReference>
<comment type="caution">
    <text evidence="8">The sequence shown here is derived from an EMBL/GenBank/DDBJ whole genome shotgun (WGS) entry which is preliminary data.</text>
</comment>
<protein>
    <recommendedName>
        <fullName evidence="7">ATP synthase subunit delta</fullName>
    </recommendedName>
    <alternativeName>
        <fullName evidence="7">ATP synthase F(1) sector subunit delta</fullName>
    </alternativeName>
    <alternativeName>
        <fullName evidence="7">F-type ATPase subunit delta</fullName>
        <shortName evidence="7">F-ATPase subunit delta</shortName>
    </alternativeName>
</protein>
<dbReference type="GO" id="GO:0045259">
    <property type="term" value="C:proton-transporting ATP synthase complex"/>
    <property type="evidence" value="ECO:0007669"/>
    <property type="project" value="UniProtKB-KW"/>
</dbReference>
<dbReference type="SUPFAM" id="SSF47928">
    <property type="entry name" value="N-terminal domain of the delta subunit of the F1F0-ATP synthase"/>
    <property type="match status" value="1"/>
</dbReference>
<comment type="function">
    <text evidence="7">F(1)F(0) ATP synthase produces ATP from ADP in the presence of a proton or sodium gradient. F-type ATPases consist of two structural domains, F(1) containing the extramembraneous catalytic core and F(0) containing the membrane proton channel, linked together by a central stalk and a peripheral stalk. During catalysis, ATP synthesis in the catalytic domain of F(1) is coupled via a rotary mechanism of the central stalk subunits to proton translocation.</text>
</comment>
<reference evidence="8 9" key="1">
    <citation type="submission" date="2015-01" db="EMBL/GenBank/DDBJ databases">
        <title>Draft genome sequence of Pedobacter sp. NL19 isolated from sludge of an effluent treatment pond in an abandoned uranium mine.</title>
        <authorList>
            <person name="Santos T."/>
            <person name="Caetano T."/>
            <person name="Covas C."/>
            <person name="Cruz A."/>
            <person name="Mendo S."/>
        </authorList>
    </citation>
    <scope>NUCLEOTIDE SEQUENCE [LARGE SCALE GENOMIC DNA]</scope>
    <source>
        <strain evidence="8 9">NL19</strain>
    </source>
</reference>
<dbReference type="RefSeq" id="WP_041879683.1">
    <property type="nucleotide sequence ID" value="NZ_CP157278.1"/>
</dbReference>
<keyword evidence="4 7" id="KW-0406">Ion transport</keyword>
<evidence type="ECO:0000256" key="7">
    <source>
        <dbReference type="HAMAP-Rule" id="MF_01416"/>
    </source>
</evidence>
<dbReference type="Proteomes" id="UP000032049">
    <property type="component" value="Unassembled WGS sequence"/>
</dbReference>
<evidence type="ECO:0000256" key="3">
    <source>
        <dbReference type="ARBA" id="ARBA00022781"/>
    </source>
</evidence>
<dbReference type="STRING" id="1503925.TH53_06295"/>
<dbReference type="InterPro" id="IPR026015">
    <property type="entry name" value="ATP_synth_OSCP/delta_N_sf"/>
</dbReference>
<comment type="similarity">
    <text evidence="7">Belongs to the ATPase delta chain family.</text>
</comment>
<dbReference type="Gene3D" id="1.10.520.20">
    <property type="entry name" value="N-terminal domain of the delta subunit of the F1F0-ATP synthase"/>
    <property type="match status" value="1"/>
</dbReference>
<evidence type="ECO:0000256" key="6">
    <source>
        <dbReference type="ARBA" id="ARBA00023310"/>
    </source>
</evidence>
<dbReference type="GO" id="GO:0005886">
    <property type="term" value="C:plasma membrane"/>
    <property type="evidence" value="ECO:0007669"/>
    <property type="project" value="UniProtKB-SubCell"/>
</dbReference>
<comment type="subcellular location">
    <subcellularLocation>
        <location evidence="7">Cell membrane</location>
        <topology evidence="7">Peripheral membrane protein</topology>
    </subcellularLocation>
    <subcellularLocation>
        <location evidence="1">Membrane</location>
    </subcellularLocation>
</comment>
<dbReference type="Pfam" id="PF00213">
    <property type="entry name" value="OSCP"/>
    <property type="match status" value="1"/>
</dbReference>
<keyword evidence="6 7" id="KW-0066">ATP synthesis</keyword>
<evidence type="ECO:0000256" key="4">
    <source>
        <dbReference type="ARBA" id="ARBA00023065"/>
    </source>
</evidence>
<evidence type="ECO:0000313" key="9">
    <source>
        <dbReference type="Proteomes" id="UP000032049"/>
    </source>
</evidence>
<dbReference type="OrthoDB" id="9802471at2"/>
<dbReference type="AlphaFoldDB" id="A0A0D0GUB1"/>
<keyword evidence="9" id="KW-1185">Reference proteome</keyword>
<dbReference type="GO" id="GO:0046933">
    <property type="term" value="F:proton-transporting ATP synthase activity, rotational mechanism"/>
    <property type="evidence" value="ECO:0007669"/>
    <property type="project" value="UniProtKB-UniRule"/>
</dbReference>
<keyword evidence="2 7" id="KW-0813">Transport</keyword>
<dbReference type="NCBIfam" id="TIGR01145">
    <property type="entry name" value="ATP_synt_delta"/>
    <property type="match status" value="1"/>
</dbReference>
<sequence length="182" mass="19787">MSENKAASRYAKSLIDLSAEQNALEEMKNDMVQIEQVIDQNSVLEAILQNPVIPLDKKQSILEGIFGKSVHAITSSYLKLLVSKGRAAILFDTTKAFIRQYNTLKGIVTAEVLSAIALTDANKAEIINVVKKETGANQVNIEEKISDKLIGGFILKVGDKQFDASIAGSLNKLKKELAQGVV</sequence>
<keyword evidence="5 7" id="KW-0472">Membrane</keyword>
<gene>
    <name evidence="7" type="primary">atpH</name>
    <name evidence="8" type="ORF">TH53_06295</name>
</gene>
<evidence type="ECO:0000313" key="8">
    <source>
        <dbReference type="EMBL" id="KIO78031.1"/>
    </source>
</evidence>
<proteinExistence type="inferred from homology"/>
<keyword evidence="7" id="KW-0139">CF(1)</keyword>
<accession>A0A0D0GUB1</accession>
<dbReference type="InterPro" id="IPR000711">
    <property type="entry name" value="ATPase_OSCP/dsu"/>
</dbReference>
<name>A0A0D0GUB1_9SPHI</name>
<evidence type="ECO:0000256" key="5">
    <source>
        <dbReference type="ARBA" id="ARBA00023136"/>
    </source>
</evidence>
<organism evidence="8 9">
    <name type="scientific">Pedobacter lusitanus</name>
    <dbReference type="NCBI Taxonomy" id="1503925"/>
    <lineage>
        <taxon>Bacteria</taxon>
        <taxon>Pseudomonadati</taxon>
        <taxon>Bacteroidota</taxon>
        <taxon>Sphingobacteriia</taxon>
        <taxon>Sphingobacteriales</taxon>
        <taxon>Sphingobacteriaceae</taxon>
        <taxon>Pedobacter</taxon>
    </lineage>
</organism>
<dbReference type="PRINTS" id="PR00125">
    <property type="entry name" value="ATPASEDELTA"/>
</dbReference>
<dbReference type="EMBL" id="JXRA01000025">
    <property type="protein sequence ID" value="KIO78031.1"/>
    <property type="molecule type" value="Genomic_DNA"/>
</dbReference>
<dbReference type="HAMAP" id="MF_01416">
    <property type="entry name" value="ATP_synth_delta_bact"/>
    <property type="match status" value="1"/>
</dbReference>
<comment type="function">
    <text evidence="7">This protein is part of the stalk that links CF(0) to CF(1). It either transmits conformational changes from CF(0) to CF(1) or is implicated in proton conduction.</text>
</comment>
<keyword evidence="3 7" id="KW-0375">Hydrogen ion transport</keyword>